<dbReference type="CDD" id="cd00293">
    <property type="entry name" value="USP-like"/>
    <property type="match status" value="1"/>
</dbReference>
<dbReference type="PANTHER" id="PTHR46268">
    <property type="entry name" value="STRESS RESPONSE PROTEIN NHAX"/>
    <property type="match status" value="1"/>
</dbReference>
<dbReference type="InterPro" id="IPR014729">
    <property type="entry name" value="Rossmann-like_a/b/a_fold"/>
</dbReference>
<dbReference type="RefSeq" id="WP_092631253.1">
    <property type="nucleotide sequence ID" value="NZ_FNQT01000001.1"/>
</dbReference>
<comment type="similarity">
    <text evidence="1">Belongs to the universal stress protein A family.</text>
</comment>
<reference evidence="3 4" key="1">
    <citation type="submission" date="2016-10" db="EMBL/GenBank/DDBJ databases">
        <authorList>
            <person name="de Groot N.N."/>
        </authorList>
    </citation>
    <scope>NUCLEOTIDE SEQUENCE [LARGE SCALE GENOMIC DNA]</scope>
    <source>
        <strain evidence="3 4">CGMCC 1.8712</strain>
    </source>
</reference>
<organism evidence="3 4">
    <name type="scientific">Haloplanus vescus</name>
    <dbReference type="NCBI Taxonomy" id="555874"/>
    <lineage>
        <taxon>Archaea</taxon>
        <taxon>Methanobacteriati</taxon>
        <taxon>Methanobacteriota</taxon>
        <taxon>Stenosarchaea group</taxon>
        <taxon>Halobacteria</taxon>
        <taxon>Halobacteriales</taxon>
        <taxon>Haloferacaceae</taxon>
        <taxon>Haloplanus</taxon>
    </lineage>
</organism>
<dbReference type="Gene3D" id="3.40.50.620">
    <property type="entry name" value="HUPs"/>
    <property type="match status" value="1"/>
</dbReference>
<evidence type="ECO:0000256" key="1">
    <source>
        <dbReference type="ARBA" id="ARBA00008791"/>
    </source>
</evidence>
<gene>
    <name evidence="3" type="ORF">SAMN04488065_0615</name>
</gene>
<evidence type="ECO:0000313" key="3">
    <source>
        <dbReference type="EMBL" id="SDZ82828.1"/>
    </source>
</evidence>
<dbReference type="Pfam" id="PF00582">
    <property type="entry name" value="Usp"/>
    <property type="match status" value="1"/>
</dbReference>
<dbReference type="PANTHER" id="PTHR46268:SF6">
    <property type="entry name" value="UNIVERSAL STRESS PROTEIN UP12"/>
    <property type="match status" value="1"/>
</dbReference>
<dbReference type="STRING" id="555874.SAMN04488065_0615"/>
<dbReference type="PIRSF" id="PIRSF006276">
    <property type="entry name" value="UspA"/>
    <property type="match status" value="1"/>
</dbReference>
<proteinExistence type="inferred from homology"/>
<dbReference type="AlphaFoldDB" id="A0A1H3W973"/>
<name>A0A1H3W973_9EURY</name>
<dbReference type="SUPFAM" id="SSF52402">
    <property type="entry name" value="Adenine nucleotide alpha hydrolases-like"/>
    <property type="match status" value="1"/>
</dbReference>
<dbReference type="PRINTS" id="PR01438">
    <property type="entry name" value="UNVRSLSTRESS"/>
</dbReference>
<accession>A0A1H3W973</accession>
<dbReference type="OrthoDB" id="105697at2157"/>
<evidence type="ECO:0000259" key="2">
    <source>
        <dbReference type="Pfam" id="PF00582"/>
    </source>
</evidence>
<evidence type="ECO:0000313" key="4">
    <source>
        <dbReference type="Proteomes" id="UP000236755"/>
    </source>
</evidence>
<dbReference type="InterPro" id="IPR006015">
    <property type="entry name" value="Universal_stress_UspA"/>
</dbReference>
<dbReference type="EMBL" id="FNQT01000001">
    <property type="protein sequence ID" value="SDZ82828.1"/>
    <property type="molecule type" value="Genomic_DNA"/>
</dbReference>
<keyword evidence="4" id="KW-1185">Reference proteome</keyword>
<protein>
    <submittedName>
        <fullName evidence="3">Nucleotide-binding universal stress protein, UspA family</fullName>
    </submittedName>
</protein>
<feature type="domain" description="UspA" evidence="2">
    <location>
        <begin position="4"/>
        <end position="143"/>
    </location>
</feature>
<dbReference type="Proteomes" id="UP000236755">
    <property type="component" value="Unassembled WGS sequence"/>
</dbReference>
<sequence>MAAYEHILVPTDGSDGVERAIAHAIEVAAINDAVVHALYVLSTDAYAGLGMESSWESVDRLLREDAEKAVARVEELADAADVPVETVITEGKPSREIVNYAEDVGCDLVVMGTHGRGGIDRLLLGSVAESVIRASSIPVTTVPVD</sequence>
<dbReference type="InterPro" id="IPR006016">
    <property type="entry name" value="UspA"/>
</dbReference>